<gene>
    <name evidence="5" type="ORF">SISSUDRAFT_979769</name>
</gene>
<dbReference type="Proteomes" id="UP000076798">
    <property type="component" value="Unassembled WGS sequence"/>
</dbReference>
<comment type="subcellular location">
    <subcellularLocation>
        <location evidence="1">Nucleus</location>
    </subcellularLocation>
</comment>
<dbReference type="Pfam" id="PF05997">
    <property type="entry name" value="Nop52"/>
    <property type="match status" value="1"/>
</dbReference>
<evidence type="ECO:0000256" key="1">
    <source>
        <dbReference type="ARBA" id="ARBA00004123"/>
    </source>
</evidence>
<organism evidence="5 6">
    <name type="scientific">Sistotremastrum suecicum HHB10207 ss-3</name>
    <dbReference type="NCBI Taxonomy" id="1314776"/>
    <lineage>
        <taxon>Eukaryota</taxon>
        <taxon>Fungi</taxon>
        <taxon>Dikarya</taxon>
        <taxon>Basidiomycota</taxon>
        <taxon>Agaricomycotina</taxon>
        <taxon>Agaricomycetes</taxon>
        <taxon>Sistotremastrales</taxon>
        <taxon>Sistotremastraceae</taxon>
        <taxon>Sistotremastrum</taxon>
    </lineage>
</organism>
<dbReference type="PANTHER" id="PTHR13026:SF0">
    <property type="entry name" value="RIBOSOMAL RNA PROCESSING 1B"/>
    <property type="match status" value="1"/>
</dbReference>
<evidence type="ECO:0000256" key="3">
    <source>
        <dbReference type="ARBA" id="ARBA00022552"/>
    </source>
</evidence>
<dbReference type="OrthoDB" id="2019504at2759"/>
<evidence type="ECO:0000256" key="4">
    <source>
        <dbReference type="ARBA" id="ARBA00023242"/>
    </source>
</evidence>
<protein>
    <submittedName>
        <fullName evidence="5">Nop52-domain-containing protein</fullName>
    </submittedName>
</protein>
<dbReference type="GO" id="GO:0005634">
    <property type="term" value="C:nucleus"/>
    <property type="evidence" value="ECO:0007669"/>
    <property type="project" value="UniProtKB-SubCell"/>
</dbReference>
<name>A0A166HD45_9AGAM</name>
<dbReference type="STRING" id="1314776.A0A166HD45"/>
<evidence type="ECO:0000313" key="5">
    <source>
        <dbReference type="EMBL" id="KZT42585.1"/>
    </source>
</evidence>
<evidence type="ECO:0000313" key="6">
    <source>
        <dbReference type="Proteomes" id="UP000076798"/>
    </source>
</evidence>
<keyword evidence="4" id="KW-0539">Nucleus</keyword>
<keyword evidence="3" id="KW-0698">rRNA processing</keyword>
<evidence type="ECO:0000256" key="2">
    <source>
        <dbReference type="ARBA" id="ARBA00006374"/>
    </source>
</evidence>
<dbReference type="EMBL" id="KV428012">
    <property type="protein sequence ID" value="KZT42585.1"/>
    <property type="molecule type" value="Genomic_DNA"/>
</dbReference>
<accession>A0A166HD45</accession>
<dbReference type="GO" id="GO:0006364">
    <property type="term" value="P:rRNA processing"/>
    <property type="evidence" value="ECO:0007669"/>
    <property type="project" value="UniProtKB-KW"/>
</dbReference>
<reference evidence="5 6" key="1">
    <citation type="journal article" date="2016" name="Mol. Biol. Evol.">
        <title>Comparative Genomics of Early-Diverging Mushroom-Forming Fungi Provides Insights into the Origins of Lignocellulose Decay Capabilities.</title>
        <authorList>
            <person name="Nagy L.G."/>
            <person name="Riley R."/>
            <person name="Tritt A."/>
            <person name="Adam C."/>
            <person name="Daum C."/>
            <person name="Floudas D."/>
            <person name="Sun H."/>
            <person name="Yadav J.S."/>
            <person name="Pangilinan J."/>
            <person name="Larsson K.H."/>
            <person name="Matsuura K."/>
            <person name="Barry K."/>
            <person name="Labutti K."/>
            <person name="Kuo R."/>
            <person name="Ohm R.A."/>
            <person name="Bhattacharya S.S."/>
            <person name="Shirouzu T."/>
            <person name="Yoshinaga Y."/>
            <person name="Martin F.M."/>
            <person name="Grigoriev I.V."/>
            <person name="Hibbett D.S."/>
        </authorList>
    </citation>
    <scope>NUCLEOTIDE SEQUENCE [LARGE SCALE GENOMIC DNA]</scope>
    <source>
        <strain evidence="5 6">HHB10207 ss-3</strain>
    </source>
</reference>
<dbReference type="InterPro" id="IPR010301">
    <property type="entry name" value="RRP1"/>
</dbReference>
<dbReference type="AlphaFoldDB" id="A0A166HD45"/>
<dbReference type="PANTHER" id="PTHR13026">
    <property type="entry name" value="NNP-1 PROTEIN NOVEL NUCLEAR PROTEIN 1 NOP52"/>
    <property type="match status" value="1"/>
</dbReference>
<comment type="similarity">
    <text evidence="2">Belongs to the RRP1 family.</text>
</comment>
<dbReference type="GO" id="GO:0030688">
    <property type="term" value="C:preribosome, small subunit precursor"/>
    <property type="evidence" value="ECO:0007669"/>
    <property type="project" value="InterPro"/>
</dbReference>
<proteinExistence type="inferred from homology"/>
<sequence length="316" mass="36342">MSDQSNAPLAKHLASTDKKTRDKAVKALVKFLSESSYDALSEAEMAKLWKGIFYCYWMSDKPLVQQALSSELAEIVLSINTTKAALAFLKGFWEAIVREWNGIDRLRMDKYYMLVRKYVRASFTLLLRTNWKPEFCEEYNKILTSRDGPIHPDNPKLPNSLTYHVIDLYLEEIQRSLQESSPCHPAPLHTLLDPFIILASKTSNNITYDRLQSSLFDPLIQALNAPPESEDVNPPPAKRLRTLAPDLTFLCQHACLDSADEPVDPMPPRELRKALLRNIFERASHEDSRVSNRKKMYQIWRNAMEEEEGKKELDAN</sequence>
<keyword evidence="6" id="KW-1185">Reference proteome</keyword>